<proteinExistence type="predicted"/>
<feature type="domain" description="Lipoyl-binding" evidence="2">
    <location>
        <begin position="1"/>
        <end position="70"/>
    </location>
</feature>
<evidence type="ECO:0000313" key="4">
    <source>
        <dbReference type="Proteomes" id="UP000324269"/>
    </source>
</evidence>
<dbReference type="Pfam" id="PF00364">
    <property type="entry name" value="Biotin_lipoyl"/>
    <property type="match status" value="1"/>
</dbReference>
<protein>
    <submittedName>
        <fullName evidence="3">Biotin/lipoyl-binding carrier protein</fullName>
    </submittedName>
</protein>
<dbReference type="AlphaFoldDB" id="A0A5D4UEW0"/>
<dbReference type="PANTHER" id="PTHR45266">
    <property type="entry name" value="OXALOACETATE DECARBOXYLASE ALPHA CHAIN"/>
    <property type="match status" value="1"/>
</dbReference>
<gene>
    <name evidence="3" type="ORF">FZC85_12635</name>
</gene>
<dbReference type="Proteomes" id="UP000324269">
    <property type="component" value="Unassembled WGS sequence"/>
</dbReference>
<evidence type="ECO:0000256" key="1">
    <source>
        <dbReference type="ARBA" id="ARBA00023267"/>
    </source>
</evidence>
<organism evidence="3 4">
    <name type="scientific">Rossellomorea aquimaris</name>
    <dbReference type="NCBI Taxonomy" id="189382"/>
    <lineage>
        <taxon>Bacteria</taxon>
        <taxon>Bacillati</taxon>
        <taxon>Bacillota</taxon>
        <taxon>Bacilli</taxon>
        <taxon>Bacillales</taxon>
        <taxon>Bacillaceae</taxon>
        <taxon>Rossellomorea</taxon>
    </lineage>
</organism>
<evidence type="ECO:0000259" key="2">
    <source>
        <dbReference type="PROSITE" id="PS50968"/>
    </source>
</evidence>
<dbReference type="OrthoDB" id="163546at2"/>
<dbReference type="RefSeq" id="WP_148968651.1">
    <property type="nucleotide sequence ID" value="NZ_CANLNA010000002.1"/>
</dbReference>
<name>A0A5D4UEW0_9BACI</name>
<accession>A0A5D4UEW0</accession>
<dbReference type="NCBIfam" id="NF004547">
    <property type="entry name" value="PRK05889.1"/>
    <property type="match status" value="1"/>
</dbReference>
<reference evidence="3 4" key="1">
    <citation type="submission" date="2019-08" db="EMBL/GenBank/DDBJ databases">
        <title>Bacillus genomes from the desert of Cuatro Cienegas, Coahuila.</title>
        <authorList>
            <person name="Olmedo-Alvarez G."/>
        </authorList>
    </citation>
    <scope>NUCLEOTIDE SEQUENCE [LARGE SCALE GENOMIC DNA]</scope>
    <source>
        <strain evidence="3 4">CH87b_3T</strain>
    </source>
</reference>
<evidence type="ECO:0000313" key="3">
    <source>
        <dbReference type="EMBL" id="TYS85812.1"/>
    </source>
</evidence>
<dbReference type="InterPro" id="IPR050709">
    <property type="entry name" value="Biotin_Carboxyl_Carrier/Decarb"/>
</dbReference>
<keyword evidence="1" id="KW-0092">Biotin</keyword>
<dbReference type="Gene3D" id="2.40.50.100">
    <property type="match status" value="1"/>
</dbReference>
<dbReference type="CDD" id="cd06850">
    <property type="entry name" value="biotinyl_domain"/>
    <property type="match status" value="1"/>
</dbReference>
<sequence length="71" mass="7454">MKEITSSMAGTVLNVLVEQGGEVSVGDTVLMLESMKMEIPVEAETGGKVSEIKVNVGDFVNEGDVLLVIEG</sequence>
<dbReference type="PANTHER" id="PTHR45266:SF3">
    <property type="entry name" value="OXALOACETATE DECARBOXYLASE ALPHA CHAIN"/>
    <property type="match status" value="1"/>
</dbReference>
<dbReference type="PROSITE" id="PS50968">
    <property type="entry name" value="BIOTINYL_LIPOYL"/>
    <property type="match status" value="1"/>
</dbReference>
<comment type="caution">
    <text evidence="3">The sequence shown here is derived from an EMBL/GenBank/DDBJ whole genome shotgun (WGS) entry which is preliminary data.</text>
</comment>
<dbReference type="SUPFAM" id="SSF51230">
    <property type="entry name" value="Single hybrid motif"/>
    <property type="match status" value="1"/>
</dbReference>
<dbReference type="EMBL" id="VTEZ01000003">
    <property type="protein sequence ID" value="TYS85812.1"/>
    <property type="molecule type" value="Genomic_DNA"/>
</dbReference>
<dbReference type="InterPro" id="IPR011053">
    <property type="entry name" value="Single_hybrid_motif"/>
</dbReference>
<dbReference type="InterPro" id="IPR000089">
    <property type="entry name" value="Biotin_lipoyl"/>
</dbReference>
<dbReference type="FunFam" id="2.40.50.100:FF:000003">
    <property type="entry name" value="Acetyl-CoA carboxylase biotin carboxyl carrier protein"/>
    <property type="match status" value="1"/>
</dbReference>
<dbReference type="STRING" id="189382.BHE18_06755"/>